<evidence type="ECO:0000313" key="3">
    <source>
        <dbReference type="Proteomes" id="UP001152759"/>
    </source>
</evidence>
<feature type="chain" id="PRO_5042496927" evidence="1">
    <location>
        <begin position="18"/>
        <end position="83"/>
    </location>
</feature>
<keyword evidence="1" id="KW-0732">Signal</keyword>
<accession>A0AAI8UUE6</accession>
<dbReference type="Proteomes" id="UP001152759">
    <property type="component" value="Unassembled WGS sequence"/>
</dbReference>
<feature type="signal peptide" evidence="1">
    <location>
        <begin position="1"/>
        <end position="17"/>
    </location>
</feature>
<evidence type="ECO:0000313" key="2">
    <source>
        <dbReference type="EMBL" id="CAH0749955.1"/>
    </source>
</evidence>
<keyword evidence="3" id="KW-1185">Reference proteome</keyword>
<evidence type="ECO:0000256" key="1">
    <source>
        <dbReference type="SAM" id="SignalP"/>
    </source>
</evidence>
<proteinExistence type="predicted"/>
<name>A0AAI8UUE6_BEMTA</name>
<organism evidence="2 3">
    <name type="scientific">Bemisia tabaci</name>
    <name type="common">Sweetpotato whitefly</name>
    <name type="synonym">Aleurodes tabaci</name>
    <dbReference type="NCBI Taxonomy" id="7038"/>
    <lineage>
        <taxon>Eukaryota</taxon>
        <taxon>Metazoa</taxon>
        <taxon>Ecdysozoa</taxon>
        <taxon>Arthropoda</taxon>
        <taxon>Hexapoda</taxon>
        <taxon>Insecta</taxon>
        <taxon>Pterygota</taxon>
        <taxon>Neoptera</taxon>
        <taxon>Paraneoptera</taxon>
        <taxon>Hemiptera</taxon>
        <taxon>Sternorrhyncha</taxon>
        <taxon>Aleyrodoidea</taxon>
        <taxon>Aleyrodidae</taxon>
        <taxon>Aleyrodinae</taxon>
        <taxon>Bemisia</taxon>
    </lineage>
</organism>
<protein>
    <submittedName>
        <fullName evidence="2">Uncharacterized protein</fullName>
    </submittedName>
</protein>
<comment type="caution">
    <text evidence="2">The sequence shown here is derived from an EMBL/GenBank/DDBJ whole genome shotgun (WGS) entry which is preliminary data.</text>
</comment>
<gene>
    <name evidence="2" type="ORF">BEMITA_LOCUS221</name>
</gene>
<reference evidence="2" key="1">
    <citation type="submission" date="2021-12" db="EMBL/GenBank/DDBJ databases">
        <authorList>
            <person name="King R."/>
        </authorList>
    </citation>
    <scope>NUCLEOTIDE SEQUENCE</scope>
</reference>
<dbReference type="EMBL" id="CAKKNF020000097">
    <property type="protein sequence ID" value="CAH0749955.1"/>
    <property type="molecule type" value="Genomic_DNA"/>
</dbReference>
<sequence>MACSSLVVCLIFWTALQFETQPVILAALENASNGVVHPVKSIQEFISSYSRNNDLMPCSEEIIPKMKLEAWREQHVKLNRHTS</sequence>
<dbReference type="AlphaFoldDB" id="A0AAI8UUE6"/>